<reference evidence="1 2" key="1">
    <citation type="submission" date="2016-10" db="EMBL/GenBank/DDBJ databases">
        <title>Complete Genome Sequence of Peptococcaceae strain DCMF.</title>
        <authorList>
            <person name="Edwards R.J."/>
            <person name="Holland S.I."/>
            <person name="Deshpande N.P."/>
            <person name="Wong Y.K."/>
            <person name="Ertan H."/>
            <person name="Manefield M."/>
            <person name="Russell T.L."/>
            <person name="Lee M.J."/>
        </authorList>
    </citation>
    <scope>NUCLEOTIDE SEQUENCE [LARGE SCALE GENOMIC DNA]</scope>
    <source>
        <strain evidence="1 2">DCMF</strain>
    </source>
</reference>
<organism evidence="1 2">
    <name type="scientific">Formimonas warabiya</name>
    <dbReference type="NCBI Taxonomy" id="1761012"/>
    <lineage>
        <taxon>Bacteria</taxon>
        <taxon>Bacillati</taxon>
        <taxon>Bacillota</taxon>
        <taxon>Clostridia</taxon>
        <taxon>Eubacteriales</taxon>
        <taxon>Peptococcaceae</taxon>
        <taxon>Candidatus Formimonas</taxon>
    </lineage>
</organism>
<proteinExistence type="predicted"/>
<protein>
    <submittedName>
        <fullName evidence="1">Uncharacterized protein</fullName>
    </submittedName>
</protein>
<dbReference type="EMBL" id="CP017634">
    <property type="protein sequence ID" value="ATW27206.1"/>
    <property type="molecule type" value="Genomic_DNA"/>
</dbReference>
<dbReference type="AlphaFoldDB" id="A0A3G1KXM0"/>
<evidence type="ECO:0000313" key="1">
    <source>
        <dbReference type="EMBL" id="ATW27206.1"/>
    </source>
</evidence>
<gene>
    <name evidence="1" type="ORF">DCMF_22815</name>
</gene>
<dbReference type="Proteomes" id="UP000323521">
    <property type="component" value="Chromosome"/>
</dbReference>
<sequence>MAKVFESAGIPTVVLTPLVDLAMQFGAYRIVRGLTVTSPLGDPEVSAEKEKTGRQALVVKALTALTKHITVPMSY</sequence>
<keyword evidence="2" id="KW-1185">Reference proteome</keyword>
<evidence type="ECO:0000313" key="2">
    <source>
        <dbReference type="Proteomes" id="UP000323521"/>
    </source>
</evidence>
<accession>A0A3G1KXM0</accession>
<dbReference type="KEGG" id="fwa:DCMF_22815"/>
<name>A0A3G1KXM0_FORW1</name>